<feature type="compositionally biased region" description="Pro residues" evidence="1">
    <location>
        <begin position="56"/>
        <end position="71"/>
    </location>
</feature>
<evidence type="ECO:0000256" key="1">
    <source>
        <dbReference type="SAM" id="MobiDB-lite"/>
    </source>
</evidence>
<dbReference type="OrthoDB" id="4246706at2"/>
<dbReference type="InterPro" id="IPR011528">
    <property type="entry name" value="NERD"/>
</dbReference>
<keyword evidence="4" id="KW-1185">Reference proteome</keyword>
<proteinExistence type="predicted"/>
<dbReference type="Pfam" id="PF08378">
    <property type="entry name" value="NERD"/>
    <property type="match status" value="1"/>
</dbReference>
<gene>
    <name evidence="3" type="ORF">SAMN04488242_0784</name>
</gene>
<dbReference type="EMBL" id="FNGP01000001">
    <property type="protein sequence ID" value="SDL21434.1"/>
    <property type="molecule type" value="Genomic_DNA"/>
</dbReference>
<feature type="domain" description="NERD" evidence="2">
    <location>
        <begin position="126"/>
        <end position="232"/>
    </location>
</feature>
<dbReference type="STRING" id="686624.SAMN04488242_0784"/>
<sequence>MTDTAGPAKKMRLRYQGQCRLCGTEVEAGAQAVYFRDAKAIECLSCFDDAAAAEPPTAPPPADTPGAPTAPEPLAYSEGVAGDSARDEYERRMARREARVRERFPRAGGLLLKIYEEGQPTKAWKVGAGGEETLGGTFNRIAGPELRVLHDRRVPRTRANIDHIVVCRNGVMVIDAKRYKGRPSLKVEGGFFRPTVHKLTVDGRDRTKLVEGVRKQVDLVTAALEDVPVPVQGFLCFLDADWPLIGGAFTIHGVGVLWPRRLRKLLEKEGPLGSEEIEQIQARLAAAFPAA</sequence>
<reference evidence="3 4" key="1">
    <citation type="submission" date="2016-10" db="EMBL/GenBank/DDBJ databases">
        <authorList>
            <person name="de Groot N.N."/>
        </authorList>
    </citation>
    <scope>NUCLEOTIDE SEQUENCE [LARGE SCALE GENOMIC DNA]</scope>
    <source>
        <strain evidence="3 4">CGMCC 1.9159</strain>
    </source>
</reference>
<evidence type="ECO:0000313" key="4">
    <source>
        <dbReference type="Proteomes" id="UP000199475"/>
    </source>
</evidence>
<name>A0A1G9I9C5_9ACTN</name>
<dbReference type="Proteomes" id="UP000199475">
    <property type="component" value="Unassembled WGS sequence"/>
</dbReference>
<evidence type="ECO:0000313" key="3">
    <source>
        <dbReference type="EMBL" id="SDL21434.1"/>
    </source>
</evidence>
<accession>A0A1G9I9C5</accession>
<dbReference type="PROSITE" id="PS50965">
    <property type="entry name" value="NERD"/>
    <property type="match status" value="1"/>
</dbReference>
<dbReference type="AlphaFoldDB" id="A0A1G9I9C5"/>
<evidence type="ECO:0000259" key="2">
    <source>
        <dbReference type="PROSITE" id="PS50965"/>
    </source>
</evidence>
<protein>
    <submittedName>
        <fullName evidence="3">Nuclease-related domain-containing protein</fullName>
    </submittedName>
</protein>
<organism evidence="3 4">
    <name type="scientific">Tessaracoccus oleiagri</name>
    <dbReference type="NCBI Taxonomy" id="686624"/>
    <lineage>
        <taxon>Bacteria</taxon>
        <taxon>Bacillati</taxon>
        <taxon>Actinomycetota</taxon>
        <taxon>Actinomycetes</taxon>
        <taxon>Propionibacteriales</taxon>
        <taxon>Propionibacteriaceae</taxon>
        <taxon>Tessaracoccus</taxon>
    </lineage>
</organism>
<feature type="region of interest" description="Disordered" evidence="1">
    <location>
        <begin position="54"/>
        <end position="76"/>
    </location>
</feature>
<dbReference type="RefSeq" id="WP_093249042.1">
    <property type="nucleotide sequence ID" value="NZ_FNGP01000001.1"/>
</dbReference>